<proteinExistence type="predicted"/>
<gene>
    <name evidence="1" type="ORF">S01H1_06152</name>
</gene>
<dbReference type="AlphaFoldDB" id="X0SD83"/>
<sequence>MRKQTDATIFDIELKLSERSTQEVYDLAEFTLTLGQMNAIQGMKVTTILL</sequence>
<dbReference type="EMBL" id="BARS01003190">
    <property type="protein sequence ID" value="GAF78988.1"/>
    <property type="molecule type" value="Genomic_DNA"/>
</dbReference>
<protein>
    <submittedName>
        <fullName evidence="1">Uncharacterized protein</fullName>
    </submittedName>
</protein>
<organism evidence="1">
    <name type="scientific">marine sediment metagenome</name>
    <dbReference type="NCBI Taxonomy" id="412755"/>
    <lineage>
        <taxon>unclassified sequences</taxon>
        <taxon>metagenomes</taxon>
        <taxon>ecological metagenomes</taxon>
    </lineage>
</organism>
<name>X0SD83_9ZZZZ</name>
<comment type="caution">
    <text evidence="1">The sequence shown here is derived from an EMBL/GenBank/DDBJ whole genome shotgun (WGS) entry which is preliminary data.</text>
</comment>
<evidence type="ECO:0000313" key="1">
    <source>
        <dbReference type="EMBL" id="GAF78988.1"/>
    </source>
</evidence>
<feature type="non-terminal residue" evidence="1">
    <location>
        <position position="50"/>
    </location>
</feature>
<reference evidence="1" key="1">
    <citation type="journal article" date="2014" name="Front. Microbiol.">
        <title>High frequency of phylogenetically diverse reductive dehalogenase-homologous genes in deep subseafloor sedimentary metagenomes.</title>
        <authorList>
            <person name="Kawai M."/>
            <person name="Futagami T."/>
            <person name="Toyoda A."/>
            <person name="Takaki Y."/>
            <person name="Nishi S."/>
            <person name="Hori S."/>
            <person name="Arai W."/>
            <person name="Tsubouchi T."/>
            <person name="Morono Y."/>
            <person name="Uchiyama I."/>
            <person name="Ito T."/>
            <person name="Fujiyama A."/>
            <person name="Inagaki F."/>
            <person name="Takami H."/>
        </authorList>
    </citation>
    <scope>NUCLEOTIDE SEQUENCE</scope>
    <source>
        <strain evidence="1">Expedition CK06-06</strain>
    </source>
</reference>
<accession>X0SD83</accession>